<reference evidence="1" key="1">
    <citation type="submission" date="2014-09" db="EMBL/GenBank/DDBJ databases">
        <authorList>
            <person name="Magalhaes I.L.F."/>
            <person name="Oliveira U."/>
            <person name="Santos F.R."/>
            <person name="Vidigal T.H.D.A."/>
            <person name="Brescovit A.D."/>
            <person name="Santos A.J."/>
        </authorList>
    </citation>
    <scope>NUCLEOTIDE SEQUENCE</scope>
    <source>
        <tissue evidence="1">Shoot tissue taken approximately 20 cm above the soil surface</tissue>
    </source>
</reference>
<accession>A0A0A8XT99</accession>
<sequence length="70" mass="7457">MSFCTNSFSREEGVEGLTCICTLSAGTAIEDFKLLTGQLAVQDVCVSECNCTGNVSSIEVHAAICMRVYV</sequence>
<protein>
    <submittedName>
        <fullName evidence="1">Uncharacterized protein</fullName>
    </submittedName>
</protein>
<dbReference type="EMBL" id="GBRH01280819">
    <property type="protein sequence ID" value="JAD17076.1"/>
    <property type="molecule type" value="Transcribed_RNA"/>
</dbReference>
<reference evidence="1" key="2">
    <citation type="journal article" date="2015" name="Data Brief">
        <title>Shoot transcriptome of the giant reed, Arundo donax.</title>
        <authorList>
            <person name="Barrero R.A."/>
            <person name="Guerrero F.D."/>
            <person name="Moolhuijzen P."/>
            <person name="Goolsby J.A."/>
            <person name="Tidwell J."/>
            <person name="Bellgard S.E."/>
            <person name="Bellgard M.I."/>
        </authorList>
    </citation>
    <scope>NUCLEOTIDE SEQUENCE</scope>
    <source>
        <tissue evidence="1">Shoot tissue taken approximately 20 cm above the soil surface</tissue>
    </source>
</reference>
<dbReference type="AlphaFoldDB" id="A0A0A8XT99"/>
<organism evidence="1">
    <name type="scientific">Arundo donax</name>
    <name type="common">Giant reed</name>
    <name type="synonym">Donax arundinaceus</name>
    <dbReference type="NCBI Taxonomy" id="35708"/>
    <lineage>
        <taxon>Eukaryota</taxon>
        <taxon>Viridiplantae</taxon>
        <taxon>Streptophyta</taxon>
        <taxon>Embryophyta</taxon>
        <taxon>Tracheophyta</taxon>
        <taxon>Spermatophyta</taxon>
        <taxon>Magnoliopsida</taxon>
        <taxon>Liliopsida</taxon>
        <taxon>Poales</taxon>
        <taxon>Poaceae</taxon>
        <taxon>PACMAD clade</taxon>
        <taxon>Arundinoideae</taxon>
        <taxon>Arundineae</taxon>
        <taxon>Arundo</taxon>
    </lineage>
</organism>
<proteinExistence type="predicted"/>
<name>A0A0A8XT99_ARUDO</name>
<evidence type="ECO:0000313" key="1">
    <source>
        <dbReference type="EMBL" id="JAD17076.1"/>
    </source>
</evidence>